<keyword evidence="2" id="KW-1185">Reference proteome</keyword>
<comment type="caution">
    <text evidence="1">The sequence shown here is derived from an EMBL/GenBank/DDBJ whole genome shotgun (WGS) entry which is preliminary data.</text>
</comment>
<proteinExistence type="predicted"/>
<name>A0A2M8R0K4_9BRAD</name>
<organism evidence="1 2">
    <name type="scientific">Bradyrhizobium forestalis</name>
    <dbReference type="NCBI Taxonomy" id="1419263"/>
    <lineage>
        <taxon>Bacteria</taxon>
        <taxon>Pseudomonadati</taxon>
        <taxon>Pseudomonadota</taxon>
        <taxon>Alphaproteobacteria</taxon>
        <taxon>Hyphomicrobiales</taxon>
        <taxon>Nitrobacteraceae</taxon>
        <taxon>Bradyrhizobium</taxon>
    </lineage>
</organism>
<sequence>MGIMVNPTPRMRRVLRQAHLYGRLVAHDGKLYYPGGNHRLCNEETAIAMVKAGWLRHRGEDYEITSDGIRADARRE</sequence>
<dbReference type="Proteomes" id="UP000231194">
    <property type="component" value="Unassembled WGS sequence"/>
</dbReference>
<evidence type="ECO:0000313" key="1">
    <source>
        <dbReference type="EMBL" id="PJG51357.1"/>
    </source>
</evidence>
<evidence type="ECO:0000313" key="2">
    <source>
        <dbReference type="Proteomes" id="UP000231194"/>
    </source>
</evidence>
<gene>
    <name evidence="1" type="ORF">CVM73_31360</name>
</gene>
<dbReference type="AlphaFoldDB" id="A0A2M8R0K4"/>
<protein>
    <submittedName>
        <fullName evidence="1">Uncharacterized protein</fullName>
    </submittedName>
</protein>
<accession>A0A2M8R0K4</accession>
<reference evidence="1 2" key="1">
    <citation type="submission" date="2017-11" db="EMBL/GenBank/DDBJ databases">
        <title>Bradyrhizobium forestalis sp. nov., an efficient nitrogen-fixing bacterium isolated from nodules of forest legume species in the Amazon.</title>
        <authorList>
            <person name="Costa E.M."/>
            <person name="Guimaraes A."/>
            <person name="Carvalho T.S."/>
            <person name="Rodrigues T.L."/>
            <person name="Ribeiro P.R.A."/>
            <person name="Lebbe L."/>
            <person name="Willems A."/>
            <person name="Moreira F.M.S."/>
        </authorList>
    </citation>
    <scope>NUCLEOTIDE SEQUENCE [LARGE SCALE GENOMIC DNA]</scope>
    <source>
        <strain evidence="1 2">INPA54B</strain>
    </source>
</reference>
<dbReference type="EMBL" id="PGVG01000038">
    <property type="protein sequence ID" value="PJG51357.1"/>
    <property type="molecule type" value="Genomic_DNA"/>
</dbReference>